<keyword evidence="2" id="KW-1185">Reference proteome</keyword>
<evidence type="ECO:0000313" key="1">
    <source>
        <dbReference type="EMBL" id="QSI75252.1"/>
    </source>
</evidence>
<dbReference type="EMBL" id="CP071060">
    <property type="protein sequence ID" value="QSI75252.1"/>
    <property type="molecule type" value="Genomic_DNA"/>
</dbReference>
<protein>
    <submittedName>
        <fullName evidence="1">Mth938-like domain-containing protein</fullName>
    </submittedName>
</protein>
<dbReference type="Gene3D" id="3.40.1230.10">
    <property type="entry name" value="MTH938-like"/>
    <property type="match status" value="1"/>
</dbReference>
<dbReference type="Pfam" id="PF04430">
    <property type="entry name" value="DUF498"/>
    <property type="match status" value="1"/>
</dbReference>
<dbReference type="CDD" id="cd05560">
    <property type="entry name" value="Xcc1710_like"/>
    <property type="match status" value="1"/>
</dbReference>
<dbReference type="PANTHER" id="PTHR21192:SF2">
    <property type="entry name" value="NADH DEHYDROGENASE [UBIQUINONE] 1 ALPHA SUBCOMPLEX ASSEMBLY FACTOR 3"/>
    <property type="match status" value="1"/>
</dbReference>
<reference evidence="1 2" key="1">
    <citation type="submission" date="2021-02" db="EMBL/GenBank/DDBJ databases">
        <title>Niveibacterium changnyeongensis HC41.</title>
        <authorList>
            <person name="Kang M."/>
        </authorList>
    </citation>
    <scope>NUCLEOTIDE SEQUENCE [LARGE SCALE GENOMIC DNA]</scope>
    <source>
        <strain evidence="1 2">HC41</strain>
    </source>
</reference>
<dbReference type="InterPro" id="IPR036748">
    <property type="entry name" value="MTH938-like_sf"/>
</dbReference>
<evidence type="ECO:0000313" key="2">
    <source>
        <dbReference type="Proteomes" id="UP000663570"/>
    </source>
</evidence>
<dbReference type="SUPFAM" id="SSF64076">
    <property type="entry name" value="MTH938-like"/>
    <property type="match status" value="1"/>
</dbReference>
<proteinExistence type="predicted"/>
<name>A0ABX7M0F5_9RHOO</name>
<organism evidence="1 2">
    <name type="scientific">Niveibacterium microcysteis</name>
    <dbReference type="NCBI Taxonomy" id="2811415"/>
    <lineage>
        <taxon>Bacteria</taxon>
        <taxon>Pseudomonadati</taxon>
        <taxon>Pseudomonadota</taxon>
        <taxon>Betaproteobacteria</taxon>
        <taxon>Rhodocyclales</taxon>
        <taxon>Rhodocyclaceae</taxon>
        <taxon>Niveibacterium</taxon>
    </lineage>
</organism>
<dbReference type="Proteomes" id="UP000663570">
    <property type="component" value="Chromosome"/>
</dbReference>
<dbReference type="InterPro" id="IPR007523">
    <property type="entry name" value="NDUFAF3/AAMDC"/>
</dbReference>
<sequence>MKLNLDLSAGTNVVTAHGAGFIAINGQRYTASLVVGPQLLDTAWGKDRFESLTIDDFAALADHEAVITLIGTGQRQRFPSPQMLRPLIDAQRGFEIMDTAAACRTYNILAAEGRKVIAAMIIESAA</sequence>
<dbReference type="PANTHER" id="PTHR21192">
    <property type="entry name" value="NUCLEAR PROTEIN E3-3"/>
    <property type="match status" value="1"/>
</dbReference>
<gene>
    <name evidence="1" type="ORF">JY500_12045</name>
</gene>
<dbReference type="RefSeq" id="WP_172199465.1">
    <property type="nucleotide sequence ID" value="NZ_CP071060.1"/>
</dbReference>
<accession>A0ABX7M0F5</accession>